<organism evidence="1 2">
    <name type="scientific">Camellia lanceoleosa</name>
    <dbReference type="NCBI Taxonomy" id="1840588"/>
    <lineage>
        <taxon>Eukaryota</taxon>
        <taxon>Viridiplantae</taxon>
        <taxon>Streptophyta</taxon>
        <taxon>Embryophyta</taxon>
        <taxon>Tracheophyta</taxon>
        <taxon>Spermatophyta</taxon>
        <taxon>Magnoliopsida</taxon>
        <taxon>eudicotyledons</taxon>
        <taxon>Gunneridae</taxon>
        <taxon>Pentapetalae</taxon>
        <taxon>asterids</taxon>
        <taxon>Ericales</taxon>
        <taxon>Theaceae</taxon>
        <taxon>Camellia</taxon>
    </lineage>
</organism>
<gene>
    <name evidence="1" type="ORF">LOK49_LG06G03064</name>
</gene>
<name>A0ACC0HCG6_9ERIC</name>
<dbReference type="EMBL" id="CM045762">
    <property type="protein sequence ID" value="KAI8010719.1"/>
    <property type="molecule type" value="Genomic_DNA"/>
</dbReference>
<evidence type="ECO:0000313" key="1">
    <source>
        <dbReference type="EMBL" id="KAI8010719.1"/>
    </source>
</evidence>
<reference evidence="1 2" key="1">
    <citation type="journal article" date="2022" name="Plant J.">
        <title>Chromosome-level genome of Camellia lanceoleosa provides a valuable resource for understanding genome evolution and self-incompatibility.</title>
        <authorList>
            <person name="Gong W."/>
            <person name="Xiao S."/>
            <person name="Wang L."/>
            <person name="Liao Z."/>
            <person name="Chang Y."/>
            <person name="Mo W."/>
            <person name="Hu G."/>
            <person name="Li W."/>
            <person name="Zhao G."/>
            <person name="Zhu H."/>
            <person name="Hu X."/>
            <person name="Ji K."/>
            <person name="Xiang X."/>
            <person name="Song Q."/>
            <person name="Yuan D."/>
            <person name="Jin S."/>
            <person name="Zhang L."/>
        </authorList>
    </citation>
    <scope>NUCLEOTIDE SEQUENCE [LARGE SCALE GENOMIC DNA]</scope>
    <source>
        <strain evidence="1">SQ_2022a</strain>
    </source>
</reference>
<accession>A0ACC0HCG6</accession>
<keyword evidence="2" id="KW-1185">Reference proteome</keyword>
<proteinExistence type="predicted"/>
<sequence length="133" mass="14798">MDLDITIIRLRLIGGAIPKLGWGGTTPVSTRFPPTPVSFPFPPKPVSTPFTLTGVELLHFVSSVVTVSTFVLGLGLVIQDNVKEEDKLKQAKDEIIAEVQKVRVDTIAELKKVPSVKTSTNNLKKPNKWFWFW</sequence>
<protein>
    <submittedName>
        <fullName evidence="1">Uncharacterized protein</fullName>
    </submittedName>
</protein>
<dbReference type="Proteomes" id="UP001060215">
    <property type="component" value="Chromosome 5"/>
</dbReference>
<evidence type="ECO:0000313" key="2">
    <source>
        <dbReference type="Proteomes" id="UP001060215"/>
    </source>
</evidence>
<comment type="caution">
    <text evidence="1">The sequence shown here is derived from an EMBL/GenBank/DDBJ whole genome shotgun (WGS) entry which is preliminary data.</text>
</comment>